<keyword evidence="3 5" id="KW-0067">ATP-binding</keyword>
<accession>A0A561E8J9</accession>
<evidence type="ECO:0000256" key="2">
    <source>
        <dbReference type="ARBA" id="ARBA00022741"/>
    </source>
</evidence>
<dbReference type="InterPro" id="IPR050166">
    <property type="entry name" value="ABC_transporter_ATP-bind"/>
</dbReference>
<dbReference type="PANTHER" id="PTHR42788:SF13">
    <property type="entry name" value="ALIPHATIC SULFONATES IMPORT ATP-BINDING PROTEIN SSUB"/>
    <property type="match status" value="1"/>
</dbReference>
<evidence type="ECO:0000259" key="4">
    <source>
        <dbReference type="PROSITE" id="PS50893"/>
    </source>
</evidence>
<dbReference type="GO" id="GO:0005524">
    <property type="term" value="F:ATP binding"/>
    <property type="evidence" value="ECO:0007669"/>
    <property type="project" value="UniProtKB-KW"/>
</dbReference>
<dbReference type="InterPro" id="IPR003593">
    <property type="entry name" value="AAA+_ATPase"/>
</dbReference>
<dbReference type="SMART" id="SM00382">
    <property type="entry name" value="AAA"/>
    <property type="match status" value="1"/>
</dbReference>
<dbReference type="Pfam" id="PF09821">
    <property type="entry name" value="AAA_assoc_C"/>
    <property type="match status" value="1"/>
</dbReference>
<comment type="caution">
    <text evidence="5">The sequence shown here is derived from an EMBL/GenBank/DDBJ whole genome shotgun (WGS) entry which is preliminary data.</text>
</comment>
<reference evidence="5 6" key="1">
    <citation type="submission" date="2019-06" db="EMBL/GenBank/DDBJ databases">
        <title>Sequencing the genomes of 1000 actinobacteria strains.</title>
        <authorList>
            <person name="Klenk H.-P."/>
        </authorList>
    </citation>
    <scope>NUCLEOTIDE SEQUENCE [LARGE SCALE GENOMIC DNA]</scope>
    <source>
        <strain evidence="5 6">DSM 19560</strain>
    </source>
</reference>
<dbReference type="SUPFAM" id="SSF52540">
    <property type="entry name" value="P-loop containing nucleoside triphosphate hydrolases"/>
    <property type="match status" value="1"/>
</dbReference>
<dbReference type="OrthoDB" id="8773773at2"/>
<evidence type="ECO:0000256" key="3">
    <source>
        <dbReference type="ARBA" id="ARBA00022840"/>
    </source>
</evidence>
<gene>
    <name evidence="5" type="ORF">BKA23_0719</name>
</gene>
<dbReference type="InterPro" id="IPR027417">
    <property type="entry name" value="P-loop_NTPase"/>
</dbReference>
<evidence type="ECO:0000313" key="5">
    <source>
        <dbReference type="EMBL" id="TWE11926.1"/>
    </source>
</evidence>
<organism evidence="5 6">
    <name type="scientific">Rudaeicoccus suwonensis</name>
    <dbReference type="NCBI Taxonomy" id="657409"/>
    <lineage>
        <taxon>Bacteria</taxon>
        <taxon>Bacillati</taxon>
        <taxon>Actinomycetota</taxon>
        <taxon>Actinomycetes</taxon>
        <taxon>Micrococcales</taxon>
        <taxon>Dermacoccaceae</taxon>
        <taxon>Rudaeicoccus</taxon>
    </lineage>
</organism>
<protein>
    <submittedName>
        <fullName evidence="5">NitT/TauT family transport system ATP-binding protein</fullName>
    </submittedName>
</protein>
<dbReference type="InterPro" id="IPR018632">
    <property type="entry name" value="AAA-associated_dom_C"/>
</dbReference>
<keyword evidence="1" id="KW-0813">Transport</keyword>
<dbReference type="AlphaFoldDB" id="A0A561E8J9"/>
<evidence type="ECO:0000256" key="1">
    <source>
        <dbReference type="ARBA" id="ARBA00022448"/>
    </source>
</evidence>
<proteinExistence type="predicted"/>
<dbReference type="Gene3D" id="3.40.50.300">
    <property type="entry name" value="P-loop containing nucleotide triphosphate hydrolases"/>
    <property type="match status" value="1"/>
</dbReference>
<dbReference type="InterPro" id="IPR003439">
    <property type="entry name" value="ABC_transporter-like_ATP-bd"/>
</dbReference>
<sequence>MSTTINNRAAIVEVDHISKSFPGKGNVELTVLDDVTFTLHEGEVVALLGKSGSGKSTLLRTIAGLIAPTTGEVRYRGKQLRGANPGVGMVFQSFALMPWLTVQANVELGLRAQGVGEDERRRRALEAIDLIGLDGFESAYPKELSGGMRQRVGFARALVLQPDALLMDEPFSALDVLTAENLRNELMSLWAQPDFPTKAICVVTHNIEEAVLLADRVVVLGANPGHIKAEVPVHLPRPRDRRSPSFDQIVQQLYSLLTGQDGVAATTTAQTGPLTHPLPSVSVGGLAGLVEIVYAHNGQTDLPDLADELSFEVDDLLPLVDAAVMLGFLDVEGAQAFLTDTGREWFTADILRSKEIFAVQARERAPLVRTIVHALENSDNGALRDDFFRDLLRRGFSAEDTERQLDSAIDWGRYGELFDYDADSRELVLGDVAAAAAALLN</sequence>
<dbReference type="InterPro" id="IPR017871">
    <property type="entry name" value="ABC_transporter-like_CS"/>
</dbReference>
<dbReference type="Pfam" id="PF00005">
    <property type="entry name" value="ABC_tran"/>
    <property type="match status" value="1"/>
</dbReference>
<dbReference type="CDD" id="cd03293">
    <property type="entry name" value="ABC_NrtD_SsuB_transporters"/>
    <property type="match status" value="1"/>
</dbReference>
<dbReference type="PROSITE" id="PS50893">
    <property type="entry name" value="ABC_TRANSPORTER_2"/>
    <property type="match status" value="1"/>
</dbReference>
<keyword evidence="6" id="KW-1185">Reference proteome</keyword>
<dbReference type="RefSeq" id="WP_145225523.1">
    <property type="nucleotide sequence ID" value="NZ_VIVQ01000001.1"/>
</dbReference>
<dbReference type="GO" id="GO:0016887">
    <property type="term" value="F:ATP hydrolysis activity"/>
    <property type="evidence" value="ECO:0007669"/>
    <property type="project" value="InterPro"/>
</dbReference>
<dbReference type="PROSITE" id="PS00211">
    <property type="entry name" value="ABC_TRANSPORTER_1"/>
    <property type="match status" value="1"/>
</dbReference>
<keyword evidence="2" id="KW-0547">Nucleotide-binding</keyword>
<feature type="domain" description="ABC transporter" evidence="4">
    <location>
        <begin position="12"/>
        <end position="247"/>
    </location>
</feature>
<dbReference type="EMBL" id="VIVQ01000001">
    <property type="protein sequence ID" value="TWE11926.1"/>
    <property type="molecule type" value="Genomic_DNA"/>
</dbReference>
<dbReference type="PANTHER" id="PTHR42788">
    <property type="entry name" value="TAURINE IMPORT ATP-BINDING PROTEIN-RELATED"/>
    <property type="match status" value="1"/>
</dbReference>
<name>A0A561E8J9_9MICO</name>
<dbReference type="Proteomes" id="UP000318297">
    <property type="component" value="Unassembled WGS sequence"/>
</dbReference>
<evidence type="ECO:0000313" key="6">
    <source>
        <dbReference type="Proteomes" id="UP000318297"/>
    </source>
</evidence>